<keyword evidence="2" id="KW-1185">Reference proteome</keyword>
<reference evidence="2" key="1">
    <citation type="submission" date="2016-04" db="EMBL/GenBank/DDBJ databases">
        <authorList>
            <person name="Chen L."/>
            <person name="Zhuang W."/>
            <person name="Wang G."/>
        </authorList>
    </citation>
    <scope>NUCLEOTIDE SEQUENCE [LARGE SCALE GENOMIC DNA]</scope>
    <source>
        <strain evidence="2">208</strain>
    </source>
</reference>
<proteinExistence type="predicted"/>
<dbReference type="AlphaFoldDB" id="A0A1V9FT93"/>
<sequence>MPIPIIIVILVALFTLGKRNQPAGGSAQVVIESGKRNNGAAYKKQNHDNLAEVAIEGKSEATVAGEQPETGEVENNFQIWTLNHIIE</sequence>
<organism evidence="1 2">
    <name type="scientific">Niastella populi</name>
    <dbReference type="NCBI Taxonomy" id="550983"/>
    <lineage>
        <taxon>Bacteria</taxon>
        <taxon>Pseudomonadati</taxon>
        <taxon>Bacteroidota</taxon>
        <taxon>Chitinophagia</taxon>
        <taxon>Chitinophagales</taxon>
        <taxon>Chitinophagaceae</taxon>
        <taxon>Niastella</taxon>
    </lineage>
</organism>
<dbReference type="EMBL" id="LWBP01000134">
    <property type="protein sequence ID" value="OQP61599.1"/>
    <property type="molecule type" value="Genomic_DNA"/>
</dbReference>
<accession>A0A1V9FT93</accession>
<name>A0A1V9FT93_9BACT</name>
<dbReference type="RefSeq" id="WP_081164101.1">
    <property type="nucleotide sequence ID" value="NZ_LWBP01000134.1"/>
</dbReference>
<comment type="caution">
    <text evidence="1">The sequence shown here is derived from an EMBL/GenBank/DDBJ whole genome shotgun (WGS) entry which is preliminary data.</text>
</comment>
<evidence type="ECO:0000313" key="1">
    <source>
        <dbReference type="EMBL" id="OQP61599.1"/>
    </source>
</evidence>
<dbReference type="Proteomes" id="UP000192276">
    <property type="component" value="Unassembled WGS sequence"/>
</dbReference>
<evidence type="ECO:0000313" key="2">
    <source>
        <dbReference type="Proteomes" id="UP000192276"/>
    </source>
</evidence>
<gene>
    <name evidence="1" type="ORF">A4R26_18705</name>
</gene>
<protein>
    <submittedName>
        <fullName evidence="1">Uncharacterized protein</fullName>
    </submittedName>
</protein>
<dbReference type="STRING" id="550983.A4R26_18705"/>